<accession>A0ABY6WMM0</accession>
<dbReference type="Gene3D" id="3.20.20.70">
    <property type="entry name" value="Aldolase class I"/>
    <property type="match status" value="1"/>
</dbReference>
<evidence type="ECO:0000313" key="3">
    <source>
        <dbReference type="Proteomes" id="UP000361468"/>
    </source>
</evidence>
<organism evidence="2 3">
    <name type="scientific">Pandoraea pnomenusa</name>
    <dbReference type="NCBI Taxonomy" id="93220"/>
    <lineage>
        <taxon>Bacteria</taxon>
        <taxon>Pseudomonadati</taxon>
        <taxon>Pseudomonadota</taxon>
        <taxon>Betaproteobacteria</taxon>
        <taxon>Burkholderiales</taxon>
        <taxon>Burkholderiaceae</taxon>
        <taxon>Pandoraea</taxon>
    </lineage>
</organism>
<dbReference type="Pfam" id="PF03537">
    <property type="entry name" value="Glyco_hydro_114"/>
    <property type="match status" value="1"/>
</dbReference>
<dbReference type="InterPro" id="IPR017853">
    <property type="entry name" value="GH"/>
</dbReference>
<keyword evidence="3" id="KW-1185">Reference proteome</keyword>
<feature type="domain" description="Glycoside-hydrolase family GH114 TIM-barrel" evidence="1">
    <location>
        <begin position="97"/>
        <end position="211"/>
    </location>
</feature>
<dbReference type="EMBL" id="CABPSO010000011">
    <property type="protein sequence ID" value="VVE69775.1"/>
    <property type="molecule type" value="Genomic_DNA"/>
</dbReference>
<comment type="caution">
    <text evidence="2">The sequence shown here is derived from an EMBL/GenBank/DDBJ whole genome shotgun (WGS) entry which is preliminary data.</text>
</comment>
<dbReference type="Proteomes" id="UP000361468">
    <property type="component" value="Unassembled WGS sequence"/>
</dbReference>
<evidence type="ECO:0000259" key="1">
    <source>
        <dbReference type="Pfam" id="PF03537"/>
    </source>
</evidence>
<proteinExistence type="predicted"/>
<sequence length="372" mass="40270">MTTHARQVGLHGVSHHARAASSWLRRVTRPLLALPALPALPALLTLLAFATQVASAQTPTPPRAAVAAPPGRDIGVGAPWVSYYGNVARLDLARMANTFRLVDIDADPDQGNVTPAQIATLKAGGKNRVISYLNLGACERFRAYWHHAPAGFVPCGSNHPAHLGRYNGYRDETWMNPSNPAYRKLIVSYVAPRLIAQGVDGFYLDNLELIEHGVRTPNGPCDAACQQGALDLVRELREAFPDKILVMQNATGSATLEGITSGVAFASLLDGIAHEEVYAPTYDADVERELEKWSQRRADAPGHKLWIGTLDYVGGCSNTHQAKIVFARSRAHGFSPSVSDASAGQNVVCYWGSNGRMWINERDWAPGSPAHD</sequence>
<dbReference type="InterPro" id="IPR013785">
    <property type="entry name" value="Aldolase_TIM"/>
</dbReference>
<protein>
    <recommendedName>
        <fullName evidence="1">Glycoside-hydrolase family GH114 TIM-barrel domain-containing protein</fullName>
    </recommendedName>
</protein>
<dbReference type="InterPro" id="IPR004352">
    <property type="entry name" value="GH114_TIM-barrel"/>
</dbReference>
<dbReference type="PANTHER" id="PTHR35882:SF2">
    <property type="entry name" value="PELA"/>
    <property type="match status" value="1"/>
</dbReference>
<name>A0ABY6WMM0_9BURK</name>
<reference evidence="2 3" key="1">
    <citation type="submission" date="2019-08" db="EMBL/GenBank/DDBJ databases">
        <authorList>
            <person name="Peeters C."/>
        </authorList>
    </citation>
    <scope>NUCLEOTIDE SEQUENCE [LARGE SCALE GENOMIC DNA]</scope>
    <source>
        <strain evidence="2 3">LMG 31119</strain>
    </source>
</reference>
<evidence type="ECO:0000313" key="2">
    <source>
        <dbReference type="EMBL" id="VVE69775.1"/>
    </source>
</evidence>
<dbReference type="PANTHER" id="PTHR35882">
    <property type="entry name" value="PELA"/>
    <property type="match status" value="1"/>
</dbReference>
<dbReference type="SUPFAM" id="SSF51445">
    <property type="entry name" value="(Trans)glycosidases"/>
    <property type="match status" value="1"/>
</dbReference>
<gene>
    <name evidence="2" type="ORF">PPN31119_03401</name>
</gene>